<dbReference type="InParanoid" id="A0CP59"/>
<dbReference type="OrthoDB" id="290051at2759"/>
<reference evidence="3 4" key="1">
    <citation type="journal article" date="2006" name="Nature">
        <title>Global trends of whole-genome duplications revealed by the ciliate Paramecium tetraurelia.</title>
        <authorList>
            <consortium name="Genoscope"/>
            <person name="Aury J.-M."/>
            <person name="Jaillon O."/>
            <person name="Duret L."/>
            <person name="Noel B."/>
            <person name="Jubin C."/>
            <person name="Porcel B.M."/>
            <person name="Segurens B."/>
            <person name="Daubin V."/>
            <person name="Anthouard V."/>
            <person name="Aiach N."/>
            <person name="Arnaiz O."/>
            <person name="Billaut A."/>
            <person name="Beisson J."/>
            <person name="Blanc I."/>
            <person name="Bouhouche K."/>
            <person name="Camara F."/>
            <person name="Duharcourt S."/>
            <person name="Guigo R."/>
            <person name="Gogendeau D."/>
            <person name="Katinka M."/>
            <person name="Keller A.-M."/>
            <person name="Kissmehl R."/>
            <person name="Klotz C."/>
            <person name="Koll F."/>
            <person name="Le Moue A."/>
            <person name="Lepere C."/>
            <person name="Malinsky S."/>
            <person name="Nowacki M."/>
            <person name="Nowak J.K."/>
            <person name="Plattner H."/>
            <person name="Poulain J."/>
            <person name="Ruiz F."/>
            <person name="Serrano V."/>
            <person name="Zagulski M."/>
            <person name="Dessen P."/>
            <person name="Betermier M."/>
            <person name="Weissenbach J."/>
            <person name="Scarpelli C."/>
            <person name="Schachter V."/>
            <person name="Sperling L."/>
            <person name="Meyer E."/>
            <person name="Cohen J."/>
            <person name="Wincker P."/>
        </authorList>
    </citation>
    <scope>NUCLEOTIDE SEQUENCE [LARGE SCALE GENOMIC DNA]</scope>
    <source>
        <strain evidence="3 4">Stock d4-2</strain>
    </source>
</reference>
<dbReference type="Proteomes" id="UP000000600">
    <property type="component" value="Unassembled WGS sequence"/>
</dbReference>
<accession>A0CP59</accession>
<dbReference type="KEGG" id="ptm:GSPATT00008967001"/>
<dbReference type="HOGENOM" id="CLU_1328605_0_0_1"/>
<feature type="region of interest" description="Disordered" evidence="2">
    <location>
        <begin position="1"/>
        <end position="28"/>
    </location>
</feature>
<sequence length="207" mass="24372">MKKTHHRRTKSSGNYNPNQSEFLVQDDDDDTNETRAIIKKIQQQPILHHQIVEKLDDQNYGLFNTMFNFGQMKYKPKQSLDLSTITECSCNEFTIFIATPSAKDAQPKHRKCGSQQQQVNKQPIRHNHSQSLQIHRLEQELEQMKAQQAEIQNVNMMLFIEIHKSRSELQISQQKNELILQRITKLEKMLRDDQKLSCTTNDSLEFF</sequence>
<dbReference type="RefSeq" id="XP_001439973.1">
    <property type="nucleotide sequence ID" value="XM_001439936.1"/>
</dbReference>
<feature type="compositionally biased region" description="Polar residues" evidence="2">
    <location>
        <begin position="11"/>
        <end position="22"/>
    </location>
</feature>
<dbReference type="OMA" id="KTHHRRT"/>
<gene>
    <name evidence="3" type="ORF">GSPATT00008967001</name>
</gene>
<evidence type="ECO:0000313" key="3">
    <source>
        <dbReference type="EMBL" id="CAK72576.1"/>
    </source>
</evidence>
<organism evidence="3 4">
    <name type="scientific">Paramecium tetraurelia</name>
    <dbReference type="NCBI Taxonomy" id="5888"/>
    <lineage>
        <taxon>Eukaryota</taxon>
        <taxon>Sar</taxon>
        <taxon>Alveolata</taxon>
        <taxon>Ciliophora</taxon>
        <taxon>Intramacronucleata</taxon>
        <taxon>Oligohymenophorea</taxon>
        <taxon>Peniculida</taxon>
        <taxon>Parameciidae</taxon>
        <taxon>Paramecium</taxon>
    </lineage>
</organism>
<dbReference type="EMBL" id="CT868130">
    <property type="protein sequence ID" value="CAK72576.1"/>
    <property type="molecule type" value="Genomic_DNA"/>
</dbReference>
<name>A0CP59_PARTE</name>
<evidence type="ECO:0000313" key="4">
    <source>
        <dbReference type="Proteomes" id="UP000000600"/>
    </source>
</evidence>
<dbReference type="AlphaFoldDB" id="A0CP59"/>
<keyword evidence="4" id="KW-1185">Reference proteome</keyword>
<feature type="compositionally biased region" description="Basic residues" evidence="2">
    <location>
        <begin position="1"/>
        <end position="10"/>
    </location>
</feature>
<keyword evidence="1" id="KW-0175">Coiled coil</keyword>
<protein>
    <submittedName>
        <fullName evidence="3">Uncharacterized protein</fullName>
    </submittedName>
</protein>
<dbReference type="GeneID" id="5025758"/>
<evidence type="ECO:0000256" key="1">
    <source>
        <dbReference type="SAM" id="Coils"/>
    </source>
</evidence>
<feature type="coiled-coil region" evidence="1">
    <location>
        <begin position="127"/>
        <end position="157"/>
    </location>
</feature>
<proteinExistence type="predicted"/>
<evidence type="ECO:0000256" key="2">
    <source>
        <dbReference type="SAM" id="MobiDB-lite"/>
    </source>
</evidence>